<dbReference type="EMBL" id="BAABJM010000005">
    <property type="protein sequence ID" value="GAA5063465.1"/>
    <property type="molecule type" value="Genomic_DNA"/>
</dbReference>
<protein>
    <submittedName>
        <fullName evidence="2">Uncharacterized protein</fullName>
    </submittedName>
</protein>
<organism evidence="2 3">
    <name type="scientific">Nocardia callitridis</name>
    <dbReference type="NCBI Taxonomy" id="648753"/>
    <lineage>
        <taxon>Bacteria</taxon>
        <taxon>Bacillati</taxon>
        <taxon>Actinomycetota</taxon>
        <taxon>Actinomycetes</taxon>
        <taxon>Mycobacteriales</taxon>
        <taxon>Nocardiaceae</taxon>
        <taxon>Nocardia</taxon>
    </lineage>
</organism>
<evidence type="ECO:0000313" key="2">
    <source>
        <dbReference type="EMBL" id="GAA5063465.1"/>
    </source>
</evidence>
<comment type="caution">
    <text evidence="2">The sequence shown here is derived from an EMBL/GenBank/DDBJ whole genome shotgun (WGS) entry which is preliminary data.</text>
</comment>
<keyword evidence="3" id="KW-1185">Reference proteome</keyword>
<gene>
    <name evidence="2" type="ORF">GCM10023318_48250</name>
</gene>
<reference evidence="3" key="1">
    <citation type="journal article" date="2019" name="Int. J. Syst. Evol. Microbiol.">
        <title>The Global Catalogue of Microorganisms (GCM) 10K type strain sequencing project: providing services to taxonomists for standard genome sequencing and annotation.</title>
        <authorList>
            <consortium name="The Broad Institute Genomics Platform"/>
            <consortium name="The Broad Institute Genome Sequencing Center for Infectious Disease"/>
            <person name="Wu L."/>
            <person name="Ma J."/>
        </authorList>
    </citation>
    <scope>NUCLEOTIDE SEQUENCE [LARGE SCALE GENOMIC DNA]</scope>
    <source>
        <strain evidence="3">JCM 18298</strain>
    </source>
</reference>
<sequence length="70" mass="6807">MTANPIAEHTVSNSSAAASEGTDPPPAACATAVTPADSTPTDTPRTTAGASGFMDAEYALLPAVVNCVGS</sequence>
<proteinExistence type="predicted"/>
<dbReference type="Proteomes" id="UP001500603">
    <property type="component" value="Unassembled WGS sequence"/>
</dbReference>
<evidence type="ECO:0000256" key="1">
    <source>
        <dbReference type="SAM" id="MobiDB-lite"/>
    </source>
</evidence>
<accession>A0ABP9KPX8</accession>
<evidence type="ECO:0000313" key="3">
    <source>
        <dbReference type="Proteomes" id="UP001500603"/>
    </source>
</evidence>
<feature type="compositionally biased region" description="Polar residues" evidence="1">
    <location>
        <begin position="37"/>
        <end position="49"/>
    </location>
</feature>
<name>A0ABP9KPX8_9NOCA</name>
<feature type="region of interest" description="Disordered" evidence="1">
    <location>
        <begin position="1"/>
        <end position="49"/>
    </location>
</feature>